<protein>
    <submittedName>
        <fullName evidence="3">Transposase domain-containing protein</fullName>
    </submittedName>
</protein>
<dbReference type="Proteomes" id="UP001596044">
    <property type="component" value="Unassembled WGS sequence"/>
</dbReference>
<accession>A0ABW0K728</accession>
<proteinExistence type="predicted"/>
<dbReference type="EMBL" id="JBHSMJ010000017">
    <property type="protein sequence ID" value="MFC5449079.1"/>
    <property type="molecule type" value="Genomic_DNA"/>
</dbReference>
<keyword evidence="4" id="KW-1185">Reference proteome</keyword>
<reference evidence="4" key="1">
    <citation type="journal article" date="2019" name="Int. J. Syst. Evol. Microbiol.">
        <title>The Global Catalogue of Microorganisms (GCM) 10K type strain sequencing project: providing services to taxonomists for standard genome sequencing and annotation.</title>
        <authorList>
            <consortium name="The Broad Institute Genomics Platform"/>
            <consortium name="The Broad Institute Genome Sequencing Center for Infectious Disease"/>
            <person name="Wu L."/>
            <person name="Ma J."/>
        </authorList>
    </citation>
    <scope>NUCLEOTIDE SEQUENCE [LARGE SCALE GENOMIC DNA]</scope>
    <source>
        <strain evidence="4">KACC 11904</strain>
    </source>
</reference>
<feature type="domain" description="Transposase IS66 C-terminal" evidence="2">
    <location>
        <begin position="12"/>
        <end position="47"/>
    </location>
</feature>
<name>A0ABW0K728_9BACL</name>
<dbReference type="InterPro" id="IPR039552">
    <property type="entry name" value="IS66_C"/>
</dbReference>
<dbReference type="Pfam" id="PF13817">
    <property type="entry name" value="DDE_Tnp_IS66_C"/>
    <property type="match status" value="1"/>
</dbReference>
<evidence type="ECO:0000259" key="2">
    <source>
        <dbReference type="Pfam" id="PF13817"/>
    </source>
</evidence>
<comment type="caution">
    <text evidence="3">The sequence shown here is derived from an EMBL/GenBank/DDBJ whole genome shotgun (WGS) entry which is preliminary data.</text>
</comment>
<evidence type="ECO:0000313" key="3">
    <source>
        <dbReference type="EMBL" id="MFC5449079.1"/>
    </source>
</evidence>
<sequence>MRYFKASAANYSIIETEKENGLHPFKYLMHLFEKLPQIEDPRDPKSLEPFVSKMKKDRF</sequence>
<organism evidence="3 4">
    <name type="scientific">Paenibacillus aestuarii</name>
    <dbReference type="NCBI Taxonomy" id="516965"/>
    <lineage>
        <taxon>Bacteria</taxon>
        <taxon>Bacillati</taxon>
        <taxon>Bacillota</taxon>
        <taxon>Bacilli</taxon>
        <taxon>Bacillales</taxon>
        <taxon>Paenibacillaceae</taxon>
        <taxon>Paenibacillus</taxon>
    </lineage>
</organism>
<feature type="region of interest" description="Disordered" evidence="1">
    <location>
        <begin position="39"/>
        <end position="59"/>
    </location>
</feature>
<evidence type="ECO:0000313" key="4">
    <source>
        <dbReference type="Proteomes" id="UP001596044"/>
    </source>
</evidence>
<dbReference type="RefSeq" id="WP_377524905.1">
    <property type="nucleotide sequence ID" value="NZ_JBHSMJ010000017.1"/>
</dbReference>
<gene>
    <name evidence="3" type="ORF">ACFPOG_12475</name>
</gene>
<evidence type="ECO:0000256" key="1">
    <source>
        <dbReference type="SAM" id="MobiDB-lite"/>
    </source>
</evidence>